<dbReference type="PATRIC" id="fig|953739.5.peg.2309"/>
<dbReference type="PANTHER" id="PTHR46825">
    <property type="entry name" value="D-ALANYL-D-ALANINE-CARBOXYPEPTIDASE/ENDOPEPTIDASE AMPH"/>
    <property type="match status" value="1"/>
</dbReference>
<dbReference type="SUPFAM" id="SSF56601">
    <property type="entry name" value="beta-lactamase/transpeptidase-like"/>
    <property type="match status" value="1"/>
</dbReference>
<dbReference type="AlphaFoldDB" id="F2RKM2"/>
<keyword evidence="4" id="KW-1185">Reference proteome</keyword>
<dbReference type="HOGENOM" id="CLU_020027_2_1_11"/>
<evidence type="ECO:0000313" key="4">
    <source>
        <dbReference type="Proteomes" id="UP000006854"/>
    </source>
</evidence>
<gene>
    <name evidence="3" type="ordered locus">SVEN_7092</name>
</gene>
<dbReference type="InterPro" id="IPR001466">
    <property type="entry name" value="Beta-lactam-related"/>
</dbReference>
<protein>
    <submittedName>
        <fullName evidence="3">Beta-lactamase</fullName>
    </submittedName>
</protein>
<dbReference type="InterPro" id="IPR050491">
    <property type="entry name" value="AmpC-like"/>
</dbReference>
<accession>F2RKM2</accession>
<dbReference type="EMBL" id="FR845719">
    <property type="protein sequence ID" value="CCA60378.1"/>
    <property type="molecule type" value="Genomic_DNA"/>
</dbReference>
<reference evidence="3 4" key="1">
    <citation type="journal article" date="2011" name="BMC Genomics">
        <title>Genome-wide analysis of the role of GlnR in Streptomyces venezuelae provides new insights into global nitrogen regulation in actinomycetes.</title>
        <authorList>
            <person name="Pullan S.T."/>
            <person name="Bibb M.J."/>
            <person name="Merrick M."/>
        </authorList>
    </citation>
    <scope>NUCLEOTIDE SEQUENCE [LARGE SCALE GENOMIC DNA]</scope>
    <source>
        <strain evidence="3">ATCC 10712</strain>
    </source>
</reference>
<dbReference type="KEGG" id="sve:SVEN_7092"/>
<evidence type="ECO:0000256" key="1">
    <source>
        <dbReference type="SAM" id="MobiDB-lite"/>
    </source>
</evidence>
<feature type="domain" description="Beta-lactamase-related" evidence="2">
    <location>
        <begin position="92"/>
        <end position="412"/>
    </location>
</feature>
<feature type="region of interest" description="Disordered" evidence="1">
    <location>
        <begin position="1"/>
        <end position="29"/>
    </location>
</feature>
<sequence>MFGASERPPPDIVRGMTHTPLTPRTRRRARSRRALLCAALLALTVQTTAVAPALADGHGGRGGSDCVRTQGRPDGAAGRVLDITRKAKSDLRLNAVQVRVTLDGREVLTDALGQSMTGVPAEPDMHFRAGSVAFAHIATTLLKLVEERRVRLDDTVERWLPDLPKADRITLRMLASNTTGLHDYVTDPAFGKELTANPFRAWTPKELVAFPLRHSFWYEPGKSWSYSHANYVYLIRALEKITGVRIDRLVREKVTGPLELRDTQNNFTPEIPRPVLHAFTSDRGLYEESTFWNPSWTTAPGAVITTHICDLARSAEAIGSGELLSPRSYRTLINPGTVGLGGGTRTCPASICLKQTEAKHFGLGVIVVNNWVVQNPSFSGYAAIQAYLPSKRLAIAVSSTKTADTPDGNTAEVVATRIAAALAPGDPLAIS</sequence>
<feature type="region of interest" description="Disordered" evidence="1">
    <location>
        <begin position="54"/>
        <end position="75"/>
    </location>
</feature>
<evidence type="ECO:0000313" key="3">
    <source>
        <dbReference type="EMBL" id="CCA60378.1"/>
    </source>
</evidence>
<name>F2RKM2_STRVP</name>
<evidence type="ECO:0000259" key="2">
    <source>
        <dbReference type="Pfam" id="PF00144"/>
    </source>
</evidence>
<proteinExistence type="predicted"/>
<dbReference type="eggNOG" id="COG1680">
    <property type="taxonomic scope" value="Bacteria"/>
</dbReference>
<dbReference type="InterPro" id="IPR012338">
    <property type="entry name" value="Beta-lactam/transpept-like"/>
</dbReference>
<dbReference type="STRING" id="953739.SVEN_7092"/>
<dbReference type="Proteomes" id="UP000006854">
    <property type="component" value="Chromosome"/>
</dbReference>
<dbReference type="Gene3D" id="3.40.710.10">
    <property type="entry name" value="DD-peptidase/beta-lactamase superfamily"/>
    <property type="match status" value="1"/>
</dbReference>
<dbReference type="Pfam" id="PF00144">
    <property type="entry name" value="Beta-lactamase"/>
    <property type="match status" value="1"/>
</dbReference>
<organism evidence="3 4">
    <name type="scientific">Streptomyces venezuelae (strain ATCC 10712 / CBS 650.69 / DSM 40230 / JCM 4526 / NBRC 13096 / PD 04745)</name>
    <dbReference type="NCBI Taxonomy" id="953739"/>
    <lineage>
        <taxon>Bacteria</taxon>
        <taxon>Bacillati</taxon>
        <taxon>Actinomycetota</taxon>
        <taxon>Actinomycetes</taxon>
        <taxon>Kitasatosporales</taxon>
        <taxon>Streptomycetaceae</taxon>
        <taxon>Streptomyces</taxon>
    </lineage>
</organism>
<dbReference type="PANTHER" id="PTHR46825:SF7">
    <property type="entry name" value="D-ALANYL-D-ALANINE CARBOXYPEPTIDASE"/>
    <property type="match status" value="1"/>
</dbReference>